<evidence type="ECO:0000313" key="3">
    <source>
        <dbReference type="EMBL" id="MBK1792035.1"/>
    </source>
</evidence>
<reference evidence="3" key="1">
    <citation type="submission" date="2021-01" db="EMBL/GenBank/DDBJ databases">
        <title>Modified the classification status of verrucomicrobia.</title>
        <authorList>
            <person name="Feng X."/>
        </authorList>
    </citation>
    <scope>NUCLEOTIDE SEQUENCE</scope>
    <source>
        <strain evidence="3">_KCTC 22039</strain>
    </source>
</reference>
<proteinExistence type="predicted"/>
<dbReference type="Proteomes" id="UP000624703">
    <property type="component" value="Unassembled WGS sequence"/>
</dbReference>
<feature type="chain" id="PRO_5035329671" description="DUF6268 domain-containing protein" evidence="1">
    <location>
        <begin position="19"/>
        <end position="304"/>
    </location>
</feature>
<name>A0A8J7MFU4_9BACT</name>
<keyword evidence="4" id="KW-1185">Reference proteome</keyword>
<evidence type="ECO:0000256" key="1">
    <source>
        <dbReference type="SAM" id="SignalP"/>
    </source>
</evidence>
<sequence length="304" mass="34122">MKRPLLIFTLCCPSFAAAEVENTTGMADEYFLKRDDLNAPSAYLQFGWSGDSDFKSSDARISYTRLTMRTALYKPVQLTDNLRLLPTLRYESTWFDLDGIDALNDVNVHTLAFSFNFFYNQPGSKWSFIATATPGISSDFSDVNGDDFYINGLVGAKYRWNDDFSLLIGAGSVRRLGGQLLLPAIGFEWRPSDCTYVSLRGPVFTAAWQPHEDWIIRAMVLPGGGVWNVKDKETSASYDIKQSNFQGGLLVERRLSQHVWLTAWGGLTFANEVEIETASGGNTVFEDDIENGWFVYTGLRVAVW</sequence>
<evidence type="ECO:0000259" key="2">
    <source>
        <dbReference type="Pfam" id="PF19783"/>
    </source>
</evidence>
<protein>
    <recommendedName>
        <fullName evidence="2">DUF6268 domain-containing protein</fullName>
    </recommendedName>
</protein>
<comment type="caution">
    <text evidence="3">The sequence shown here is derived from an EMBL/GenBank/DDBJ whole genome shotgun (WGS) entry which is preliminary data.</text>
</comment>
<keyword evidence="1" id="KW-0732">Signal</keyword>
<evidence type="ECO:0000313" key="4">
    <source>
        <dbReference type="Proteomes" id="UP000624703"/>
    </source>
</evidence>
<gene>
    <name evidence="3" type="ORF">JIN82_12815</name>
</gene>
<dbReference type="InterPro" id="IPR046235">
    <property type="entry name" value="DUF6268"/>
</dbReference>
<dbReference type="Pfam" id="PF19783">
    <property type="entry name" value="DUF6268"/>
    <property type="match status" value="1"/>
</dbReference>
<dbReference type="AlphaFoldDB" id="A0A8J7MFU4"/>
<accession>A0A8J7MFU4</accession>
<organism evidence="3 4">
    <name type="scientific">Persicirhabdus sediminis</name>
    <dbReference type="NCBI Taxonomy" id="454144"/>
    <lineage>
        <taxon>Bacteria</taxon>
        <taxon>Pseudomonadati</taxon>
        <taxon>Verrucomicrobiota</taxon>
        <taxon>Verrucomicrobiia</taxon>
        <taxon>Verrucomicrobiales</taxon>
        <taxon>Verrucomicrobiaceae</taxon>
        <taxon>Persicirhabdus</taxon>
    </lineage>
</organism>
<feature type="signal peptide" evidence="1">
    <location>
        <begin position="1"/>
        <end position="18"/>
    </location>
</feature>
<dbReference type="RefSeq" id="WP_200312047.1">
    <property type="nucleotide sequence ID" value="NZ_JAENIM010000042.1"/>
</dbReference>
<dbReference type="EMBL" id="JAENIM010000042">
    <property type="protein sequence ID" value="MBK1792035.1"/>
    <property type="molecule type" value="Genomic_DNA"/>
</dbReference>
<feature type="domain" description="DUF6268" evidence="2">
    <location>
        <begin position="112"/>
        <end position="300"/>
    </location>
</feature>